<proteinExistence type="predicted"/>
<dbReference type="STRING" id="1237085.Ngar_c25150"/>
<protein>
    <submittedName>
        <fullName evidence="1">Uncharacterized protein</fullName>
    </submittedName>
</protein>
<reference evidence="1 2" key="1">
    <citation type="journal article" date="2012" name="Environ. Microbiol.">
        <title>The genome of the ammonia-oxidizing Candidatus Nitrososphaera gargensis: insights into metabolic versatility and environmental adaptations.</title>
        <authorList>
            <person name="Spang A."/>
            <person name="Poehlein A."/>
            <person name="Offre P."/>
            <person name="Zumbragel S."/>
            <person name="Haider S."/>
            <person name="Rychlik N."/>
            <person name="Nowka B."/>
            <person name="Schmeisser C."/>
            <person name="Lebedeva E.V."/>
            <person name="Rattei T."/>
            <person name="Bohm C."/>
            <person name="Schmid M."/>
            <person name="Galushko A."/>
            <person name="Hatzenpichler R."/>
            <person name="Weinmaier T."/>
            <person name="Daniel R."/>
            <person name="Schleper C."/>
            <person name="Spieck E."/>
            <person name="Streit W."/>
            <person name="Wagner M."/>
        </authorList>
    </citation>
    <scope>NUCLEOTIDE SEQUENCE [LARGE SCALE GENOMIC DNA]</scope>
    <source>
        <strain evidence="2">Ga9.2</strain>
    </source>
</reference>
<gene>
    <name evidence="1" type="ordered locus">Ngar_c25150</name>
</gene>
<dbReference type="InParanoid" id="K0IJP1"/>
<organism evidence="1 2">
    <name type="scientific">Nitrososphaera gargensis (strain Ga9.2)</name>
    <dbReference type="NCBI Taxonomy" id="1237085"/>
    <lineage>
        <taxon>Archaea</taxon>
        <taxon>Nitrososphaerota</taxon>
        <taxon>Nitrososphaeria</taxon>
        <taxon>Nitrososphaerales</taxon>
        <taxon>Nitrososphaeraceae</taxon>
        <taxon>Nitrososphaera</taxon>
    </lineage>
</organism>
<dbReference type="BioCyc" id="CNIT1237085:G1324-2514-MONOMER"/>
<dbReference type="KEGG" id="nga:Ngar_c25150"/>
<name>K0IJP1_NITGG</name>
<evidence type="ECO:0000313" key="1">
    <source>
        <dbReference type="EMBL" id="AFU59438.1"/>
    </source>
</evidence>
<evidence type="ECO:0000313" key="2">
    <source>
        <dbReference type="Proteomes" id="UP000008037"/>
    </source>
</evidence>
<keyword evidence="2" id="KW-1185">Reference proteome</keyword>
<dbReference type="HOGENOM" id="CLU_1444623_0_0_2"/>
<accession>K0IJP1</accession>
<dbReference type="Proteomes" id="UP000008037">
    <property type="component" value="Chromosome"/>
</dbReference>
<dbReference type="EMBL" id="CP002408">
    <property type="protein sequence ID" value="AFU59438.1"/>
    <property type="molecule type" value="Genomic_DNA"/>
</dbReference>
<sequence length="165" mass="18352">MGAAALVALVIIPALAPPPPPHTVCLRGEEGIETFQLHPRIEVIVDGRNMMLPDDVGKQPKDGEECRRPIHTDEVGNVVHIEYIRPVRLTLGNFMDVYNINNTITVVDNSTGTNVERTLNLTDYDIAYSYFSEAGEFTRVASPYETPAFPQDNKMVARIELTSKQ</sequence>
<dbReference type="AlphaFoldDB" id="K0IJP1"/>